<dbReference type="Proteomes" id="UP000001963">
    <property type="component" value="Chromosome"/>
</dbReference>
<gene>
    <name evidence="2" type="ordered locus">GbCGDNIH1_5048</name>
</gene>
<dbReference type="KEGG" id="gbe:GbCGDNIH1_5048"/>
<reference evidence="2 3" key="1">
    <citation type="journal article" date="2007" name="J. Bacteriol.">
        <title>Genome sequence analysis of the emerging human pathogenic acetic acid bacterium Granulibacter bethesdensis.</title>
        <authorList>
            <person name="Greenberg D.E."/>
            <person name="Porcella S.F."/>
            <person name="Zelazny A.M."/>
            <person name="Virtaneva K."/>
            <person name="Sturdevant D.E."/>
            <person name="Kupko J.J.III."/>
            <person name="Barbian K.D."/>
            <person name="Babar A."/>
            <person name="Dorward D.W."/>
            <person name="Holland S.M."/>
        </authorList>
    </citation>
    <scope>NUCLEOTIDE SEQUENCE [LARGE SCALE GENOMIC DNA]</scope>
    <source>
        <strain evidence="3">ATCC BAA-1260 / CGDNIH1</strain>
    </source>
</reference>
<evidence type="ECO:0000256" key="1">
    <source>
        <dbReference type="SAM" id="MobiDB-lite"/>
    </source>
</evidence>
<dbReference type="AlphaFoldDB" id="A0A286M378"/>
<evidence type="ECO:0000313" key="3">
    <source>
        <dbReference type="Proteomes" id="UP000001963"/>
    </source>
</evidence>
<dbReference type="EMBL" id="CP000394">
    <property type="protein sequence ID" value="ASV62477.1"/>
    <property type="molecule type" value="Genomic_DNA"/>
</dbReference>
<organism evidence="2 3">
    <name type="scientific">Granulibacter bethesdensis (strain ATCC BAA-1260 / CGDNIH1)</name>
    <dbReference type="NCBI Taxonomy" id="391165"/>
    <lineage>
        <taxon>Bacteria</taxon>
        <taxon>Pseudomonadati</taxon>
        <taxon>Pseudomonadota</taxon>
        <taxon>Alphaproteobacteria</taxon>
        <taxon>Acetobacterales</taxon>
        <taxon>Acetobacteraceae</taxon>
        <taxon>Granulibacter</taxon>
    </lineage>
</organism>
<protein>
    <submittedName>
        <fullName evidence="2">Uncharacterized protein</fullName>
    </submittedName>
</protein>
<sequence>MSRSVEMGHKTAIKRLQGRSPDLRERRSALRAADYSALYDNMARL</sequence>
<name>A0A286M378_GRABC</name>
<accession>A0A286M378</accession>
<feature type="region of interest" description="Disordered" evidence="1">
    <location>
        <begin position="1"/>
        <end position="27"/>
    </location>
</feature>
<keyword evidence="3" id="KW-1185">Reference proteome</keyword>
<evidence type="ECO:0000313" key="2">
    <source>
        <dbReference type="EMBL" id="ASV62477.1"/>
    </source>
</evidence>
<proteinExistence type="predicted"/>